<evidence type="ECO:0000256" key="2">
    <source>
        <dbReference type="ARBA" id="ARBA00023125"/>
    </source>
</evidence>
<dbReference type="Gene3D" id="3.40.50.1390">
    <property type="entry name" value="Resolvase, N-terminal catalytic domain"/>
    <property type="match status" value="1"/>
</dbReference>
<evidence type="ECO:0000256" key="4">
    <source>
        <dbReference type="PIRSR" id="PIRSR606118-50"/>
    </source>
</evidence>
<feature type="active site" description="O-(5'-phospho-DNA)-serine intermediate" evidence="4 5">
    <location>
        <position position="13"/>
    </location>
</feature>
<dbReference type="CDD" id="cd00338">
    <property type="entry name" value="Ser_Recombinase"/>
    <property type="match status" value="1"/>
</dbReference>
<dbReference type="PROSITE" id="PS51736">
    <property type="entry name" value="RECOMBINASES_3"/>
    <property type="match status" value="1"/>
</dbReference>
<evidence type="ECO:0000256" key="5">
    <source>
        <dbReference type="PROSITE-ProRule" id="PRU10137"/>
    </source>
</evidence>
<evidence type="ECO:0000256" key="1">
    <source>
        <dbReference type="ARBA" id="ARBA00022908"/>
    </source>
</evidence>
<sequence length="224" mass="24292">MASGKFVSYLRVSTARQGQSGLGLEAQRSAVASYLNGGDWTLVAEFVEVESGRKESRPELKRAIDACRIHGATLVVAKLDRLSRSAVFLMNLQESGVRFVAADNPHMTEMVVGILAVVAQEEAKMISTRTKAALAAAKAMGRKLGSPKPMTEEIRSLGRTASAQSRTKRSKEWRSLILPTVQKAFEESGSYAGASRILNALNIPARRGGEWSPAQVFSLISTRR</sequence>
<evidence type="ECO:0000256" key="3">
    <source>
        <dbReference type="ARBA" id="ARBA00023172"/>
    </source>
</evidence>
<keyword evidence="3" id="KW-0233">DNA recombination</keyword>
<dbReference type="EMBL" id="CP011454">
    <property type="protein sequence ID" value="AMW05326.1"/>
    <property type="molecule type" value="Genomic_DNA"/>
</dbReference>
<dbReference type="GO" id="GO:0003677">
    <property type="term" value="F:DNA binding"/>
    <property type="evidence" value="ECO:0007669"/>
    <property type="project" value="UniProtKB-KW"/>
</dbReference>
<evidence type="ECO:0000313" key="8">
    <source>
        <dbReference type="EMBL" id="AMW05326.1"/>
    </source>
</evidence>
<evidence type="ECO:0000259" key="7">
    <source>
        <dbReference type="PROSITE" id="PS51736"/>
    </source>
</evidence>
<keyword evidence="9" id="KW-1185">Reference proteome</keyword>
<evidence type="ECO:0000256" key="6">
    <source>
        <dbReference type="SAM" id="MobiDB-lite"/>
    </source>
</evidence>
<dbReference type="InterPro" id="IPR006118">
    <property type="entry name" value="Recombinase_CS"/>
</dbReference>
<dbReference type="GO" id="GO:0000150">
    <property type="term" value="F:DNA strand exchange activity"/>
    <property type="evidence" value="ECO:0007669"/>
    <property type="project" value="InterPro"/>
</dbReference>
<protein>
    <submittedName>
        <fullName evidence="8">Resolvase</fullName>
    </submittedName>
</protein>
<dbReference type="PROSITE" id="PS00397">
    <property type="entry name" value="RECOMBINASES_1"/>
    <property type="match status" value="1"/>
</dbReference>
<dbReference type="PANTHER" id="PTHR30461">
    <property type="entry name" value="DNA-INVERTASE FROM LAMBDOID PROPHAGE"/>
    <property type="match status" value="1"/>
</dbReference>
<reference evidence="8 9" key="2">
    <citation type="journal article" date="2016" name="Environ. Microbiol. Rep.">
        <title>Metagenomic evidence for the presence of phototrophic Gemmatimonadetes bacteria in diverse environments.</title>
        <authorList>
            <person name="Zeng Y."/>
            <person name="Baumbach J."/>
            <person name="Barbosa E.G."/>
            <person name="Azevedo V."/>
            <person name="Zhang C."/>
            <person name="Koblizek M."/>
        </authorList>
    </citation>
    <scope>NUCLEOTIDE SEQUENCE [LARGE SCALE GENOMIC DNA]</scope>
    <source>
        <strain evidence="8 9">AP64</strain>
    </source>
</reference>
<gene>
    <name evidence="8" type="ORF">GEMMAAP_11975</name>
</gene>
<dbReference type="GO" id="GO:0015074">
    <property type="term" value="P:DNA integration"/>
    <property type="evidence" value="ECO:0007669"/>
    <property type="project" value="UniProtKB-KW"/>
</dbReference>
<proteinExistence type="predicted"/>
<dbReference type="OrthoDB" id="2290206at2"/>
<dbReference type="InterPro" id="IPR006119">
    <property type="entry name" value="Resolv_N"/>
</dbReference>
<feature type="region of interest" description="Disordered" evidence="6">
    <location>
        <begin position="144"/>
        <end position="169"/>
    </location>
</feature>
<dbReference type="PANTHER" id="PTHR30461:SF2">
    <property type="entry name" value="SERINE RECOMBINASE PINE-RELATED"/>
    <property type="match status" value="1"/>
</dbReference>
<dbReference type="InterPro" id="IPR036162">
    <property type="entry name" value="Resolvase-like_N_sf"/>
</dbReference>
<feature type="domain" description="Resolvase/invertase-type recombinase catalytic" evidence="7">
    <location>
        <begin position="5"/>
        <end position="141"/>
    </location>
</feature>
<keyword evidence="2" id="KW-0238">DNA-binding</keyword>
<accession>A0A143BJS5</accession>
<dbReference type="SMART" id="SM00857">
    <property type="entry name" value="Resolvase"/>
    <property type="match status" value="1"/>
</dbReference>
<dbReference type="Pfam" id="PF00239">
    <property type="entry name" value="Resolvase"/>
    <property type="match status" value="1"/>
</dbReference>
<dbReference type="InterPro" id="IPR050639">
    <property type="entry name" value="SSR_resolvase"/>
</dbReference>
<dbReference type="AlphaFoldDB" id="A0A143BJS5"/>
<reference evidence="8 9" key="1">
    <citation type="journal article" date="2014" name="Proc. Natl. Acad. Sci. U.S.A.">
        <title>Functional type 2 photosynthetic reaction centers found in the rare bacterial phylum Gemmatimonadetes.</title>
        <authorList>
            <person name="Zeng Y."/>
            <person name="Feng F."/>
            <person name="Medova H."/>
            <person name="Dean J."/>
            <person name="Koblizek M."/>
        </authorList>
    </citation>
    <scope>NUCLEOTIDE SEQUENCE [LARGE SCALE GENOMIC DNA]</scope>
    <source>
        <strain evidence="8 9">AP64</strain>
    </source>
</reference>
<dbReference type="KEGG" id="gph:GEMMAAP_11975"/>
<dbReference type="STRING" id="1379270.GEMMAAP_11975"/>
<organism evidence="8 9">
    <name type="scientific">Gemmatimonas phototrophica</name>
    <dbReference type="NCBI Taxonomy" id="1379270"/>
    <lineage>
        <taxon>Bacteria</taxon>
        <taxon>Pseudomonadati</taxon>
        <taxon>Gemmatimonadota</taxon>
        <taxon>Gemmatimonadia</taxon>
        <taxon>Gemmatimonadales</taxon>
        <taxon>Gemmatimonadaceae</taxon>
        <taxon>Gemmatimonas</taxon>
    </lineage>
</organism>
<keyword evidence="1" id="KW-0229">DNA integration</keyword>
<dbReference type="SUPFAM" id="SSF53041">
    <property type="entry name" value="Resolvase-like"/>
    <property type="match status" value="1"/>
</dbReference>
<name>A0A143BJS5_9BACT</name>
<dbReference type="Proteomes" id="UP000076404">
    <property type="component" value="Chromosome"/>
</dbReference>
<evidence type="ECO:0000313" key="9">
    <source>
        <dbReference type="Proteomes" id="UP000076404"/>
    </source>
</evidence>